<dbReference type="EMBL" id="VLKK01000056">
    <property type="protein sequence ID" value="TWH86436.1"/>
    <property type="molecule type" value="Genomic_DNA"/>
</dbReference>
<dbReference type="Proteomes" id="UP000316624">
    <property type="component" value="Unassembled WGS sequence"/>
</dbReference>
<dbReference type="AlphaFoldDB" id="A0A562JTE0"/>
<feature type="region of interest" description="Disordered" evidence="1">
    <location>
        <begin position="75"/>
        <end position="103"/>
    </location>
</feature>
<keyword evidence="3" id="KW-1185">Reference proteome</keyword>
<feature type="non-terminal residue" evidence="2">
    <location>
        <position position="1"/>
    </location>
</feature>
<organism evidence="2 3">
    <name type="scientific">Sphingobium wenxiniae (strain DSM 21828 / CGMCC 1.7748 / JZ-1)</name>
    <dbReference type="NCBI Taxonomy" id="595605"/>
    <lineage>
        <taxon>Bacteria</taxon>
        <taxon>Pseudomonadati</taxon>
        <taxon>Pseudomonadota</taxon>
        <taxon>Alphaproteobacteria</taxon>
        <taxon>Sphingomonadales</taxon>
        <taxon>Sphingomonadaceae</taxon>
        <taxon>Sphingobium</taxon>
    </lineage>
</organism>
<name>A0A562JTE0_SPHWJ</name>
<sequence>ARGSRFITGAGIALCIAGPVTQVVAVTPGDRHQQGKAGKRAVPPPVPPAPALLMGAAIGGIGCKTIGQGSVRGRVSVDPTPQGLPRPGKAVRGSTTRSGLRTGLQGGRIDQASRYGLVTGFLVLGTLCVPSGGIGEAGAHVGHQVAQGAEAGKDALDVGVEVGEEAVRLGGVGSIARTTGSRGRRVRGRVELGRIELASWGIGSAAATSHSPSASLIVELAGLFEQATGIVLAVALHQRSSPGSVQPSNGFLS</sequence>
<gene>
    <name evidence="2" type="ORF">IQ35_04080</name>
</gene>
<evidence type="ECO:0000313" key="3">
    <source>
        <dbReference type="Proteomes" id="UP000316624"/>
    </source>
</evidence>
<proteinExistence type="predicted"/>
<reference evidence="2 3" key="1">
    <citation type="journal article" date="2015" name="Stand. Genomic Sci.">
        <title>Genomic Encyclopedia of Bacterial and Archaeal Type Strains, Phase III: the genomes of soil and plant-associated and newly described type strains.</title>
        <authorList>
            <person name="Whitman W.B."/>
            <person name="Woyke T."/>
            <person name="Klenk H.P."/>
            <person name="Zhou Y."/>
            <person name="Lilburn T.G."/>
            <person name="Beck B.J."/>
            <person name="De Vos P."/>
            <person name="Vandamme P."/>
            <person name="Eisen J.A."/>
            <person name="Garrity G."/>
            <person name="Hugenholtz P."/>
            <person name="Kyrpides N.C."/>
        </authorList>
    </citation>
    <scope>NUCLEOTIDE SEQUENCE [LARGE SCALE GENOMIC DNA]</scope>
    <source>
        <strain evidence="2 3">CGMCC 1.7748</strain>
    </source>
</reference>
<evidence type="ECO:0000256" key="1">
    <source>
        <dbReference type="SAM" id="MobiDB-lite"/>
    </source>
</evidence>
<comment type="caution">
    <text evidence="2">The sequence shown here is derived from an EMBL/GenBank/DDBJ whole genome shotgun (WGS) entry which is preliminary data.</text>
</comment>
<evidence type="ECO:0000313" key="2">
    <source>
        <dbReference type="EMBL" id="TWH86436.1"/>
    </source>
</evidence>
<accession>A0A562JTE0</accession>
<protein>
    <submittedName>
        <fullName evidence="2">Uncharacterized protein</fullName>
    </submittedName>
</protein>